<keyword evidence="4" id="KW-0134">Cell wall</keyword>
<dbReference type="Gene3D" id="3.40.720.10">
    <property type="entry name" value="Alkaline Phosphatase, subunit A"/>
    <property type="match status" value="2"/>
</dbReference>
<evidence type="ECO:0000256" key="2">
    <source>
        <dbReference type="ARBA" id="ARBA00009717"/>
    </source>
</evidence>
<keyword evidence="4" id="KW-0964">Secreted</keyword>
<evidence type="ECO:0000256" key="6">
    <source>
        <dbReference type="ARBA" id="ARBA00023026"/>
    </source>
</evidence>
<dbReference type="InterPro" id="IPR017850">
    <property type="entry name" value="Alkaline_phosphatase_core_sf"/>
</dbReference>
<dbReference type="InterPro" id="IPR006311">
    <property type="entry name" value="TAT_signal"/>
</dbReference>
<proteinExistence type="inferred from homology"/>
<dbReference type="AlphaFoldDB" id="A0A4R2J8G5"/>
<dbReference type="PANTHER" id="PTHR31956">
    <property type="entry name" value="NON-SPECIFIC PHOSPHOLIPASE C4-RELATED"/>
    <property type="match status" value="1"/>
</dbReference>
<evidence type="ECO:0000256" key="1">
    <source>
        <dbReference type="ARBA" id="ARBA00004191"/>
    </source>
</evidence>
<evidence type="ECO:0000256" key="5">
    <source>
        <dbReference type="ARBA" id="ARBA00022801"/>
    </source>
</evidence>
<gene>
    <name evidence="9" type="ORF">EV192_108202</name>
</gene>
<comment type="similarity">
    <text evidence="2">Belongs to the bacterial phospholipase C family.</text>
</comment>
<dbReference type="InterPro" id="IPR007312">
    <property type="entry name" value="Phosphoesterase"/>
</dbReference>
<dbReference type="RefSeq" id="WP_132122700.1">
    <property type="nucleotide sequence ID" value="NZ_SLWS01000008.1"/>
</dbReference>
<evidence type="ECO:0000313" key="9">
    <source>
        <dbReference type="EMBL" id="TCO54914.1"/>
    </source>
</evidence>
<feature type="region of interest" description="Disordered" evidence="8">
    <location>
        <begin position="459"/>
        <end position="503"/>
    </location>
</feature>
<dbReference type="EC" id="3.1.4.3" evidence="3"/>
<comment type="catalytic activity">
    <reaction evidence="7">
        <text>a 1,2-diacyl-sn-glycero-3-phosphocholine + H2O = phosphocholine + a 1,2-diacyl-sn-glycerol + H(+)</text>
        <dbReference type="Rhea" id="RHEA:10604"/>
        <dbReference type="ChEBI" id="CHEBI:15377"/>
        <dbReference type="ChEBI" id="CHEBI:15378"/>
        <dbReference type="ChEBI" id="CHEBI:17815"/>
        <dbReference type="ChEBI" id="CHEBI:57643"/>
        <dbReference type="ChEBI" id="CHEBI:295975"/>
        <dbReference type="EC" id="3.1.4.3"/>
    </reaction>
    <physiologicalReaction direction="left-to-right" evidence="7">
        <dbReference type="Rhea" id="RHEA:10605"/>
    </physiologicalReaction>
</comment>
<dbReference type="Pfam" id="PF04185">
    <property type="entry name" value="Phosphoesterase"/>
    <property type="match status" value="1"/>
</dbReference>
<evidence type="ECO:0000256" key="3">
    <source>
        <dbReference type="ARBA" id="ARBA00012018"/>
    </source>
</evidence>
<dbReference type="PANTHER" id="PTHR31956:SF1">
    <property type="entry name" value="NON-SPECIFIC PHOSPHOLIPASE C1"/>
    <property type="match status" value="1"/>
</dbReference>
<reference evidence="9 10" key="1">
    <citation type="submission" date="2019-03" db="EMBL/GenBank/DDBJ databases">
        <title>Genomic Encyclopedia of Type Strains, Phase IV (KMG-IV): sequencing the most valuable type-strain genomes for metagenomic binning, comparative biology and taxonomic classification.</title>
        <authorList>
            <person name="Goeker M."/>
        </authorList>
    </citation>
    <scope>NUCLEOTIDE SEQUENCE [LARGE SCALE GENOMIC DNA]</scope>
    <source>
        <strain evidence="9 10">DSM 45934</strain>
    </source>
</reference>
<dbReference type="InterPro" id="IPR017767">
    <property type="entry name" value="PC-PLC"/>
</dbReference>
<keyword evidence="10" id="KW-1185">Reference proteome</keyword>
<dbReference type="GO" id="GO:0034480">
    <property type="term" value="F:phosphatidylcholine phospholipase C activity"/>
    <property type="evidence" value="ECO:0007669"/>
    <property type="project" value="UniProtKB-EC"/>
</dbReference>
<comment type="caution">
    <text evidence="9">The sequence shown here is derived from an EMBL/GenBank/DDBJ whole genome shotgun (WGS) entry which is preliminary data.</text>
</comment>
<dbReference type="OrthoDB" id="4181857at2"/>
<evidence type="ECO:0000256" key="4">
    <source>
        <dbReference type="ARBA" id="ARBA00022512"/>
    </source>
</evidence>
<dbReference type="NCBIfam" id="TIGR03396">
    <property type="entry name" value="PC_PLC"/>
    <property type="match status" value="1"/>
</dbReference>
<evidence type="ECO:0000313" key="10">
    <source>
        <dbReference type="Proteomes" id="UP000295680"/>
    </source>
</evidence>
<feature type="compositionally biased region" description="Basic and acidic residues" evidence="8">
    <location>
        <begin position="470"/>
        <end position="480"/>
    </location>
</feature>
<dbReference type="EMBL" id="SLWS01000008">
    <property type="protein sequence ID" value="TCO54914.1"/>
    <property type="molecule type" value="Genomic_DNA"/>
</dbReference>
<evidence type="ECO:0000256" key="7">
    <source>
        <dbReference type="ARBA" id="ARBA00048421"/>
    </source>
</evidence>
<accession>A0A4R2J8G5</accession>
<dbReference type="CDD" id="cd16014">
    <property type="entry name" value="PLC"/>
    <property type="match status" value="1"/>
</dbReference>
<keyword evidence="5" id="KW-0378">Hydrolase</keyword>
<protein>
    <recommendedName>
        <fullName evidence="3">phospholipase C</fullName>
        <ecNumber evidence="3">3.1.4.3</ecNumber>
    </recommendedName>
</protein>
<name>A0A4R2J8G5_9PSEU</name>
<dbReference type="PROSITE" id="PS51318">
    <property type="entry name" value="TAT"/>
    <property type="match status" value="1"/>
</dbReference>
<organism evidence="9 10">
    <name type="scientific">Actinocrispum wychmicini</name>
    <dbReference type="NCBI Taxonomy" id="1213861"/>
    <lineage>
        <taxon>Bacteria</taxon>
        <taxon>Bacillati</taxon>
        <taxon>Actinomycetota</taxon>
        <taxon>Actinomycetes</taxon>
        <taxon>Pseudonocardiales</taxon>
        <taxon>Pseudonocardiaceae</taxon>
        <taxon>Actinocrispum</taxon>
    </lineage>
</organism>
<sequence>MSELTRRRLLGSTAGVAAAAAAATLMPPNVQRALADEAPKRGSLRDIEHVVLLMQENRSFDHYFGTLSGVRGFNDPDAARLPNGRTVFYQPDAQNPAGYALPFHLDTHATNAQKIPSTSHAWQVQHDAWNAGRMDNWLPAHRKADGKNGPYVMGYHTRADLPFQFALAEAFTICDAYHCSVFGPTWPNRMMWMTGTVDPDGEHGGPILDNHAPAGGYTWKTYAERLTEAGVSWRVYEQDDTYGCNMLEQFASFRNSPKDSPLYVNGLTHRPEGQFEYDARNGKLPTVSWIICTSTASEHPNFTPAEGAAFVASKIDAIASNPDVWAKTVFILNYDENDGLFDHVIPPTPPAGTPHEFVTKTSPGGTPGNGLPVGAGYRVPAIIVSPWTAGGWVCSENFDHTSPLRFLEKVTGVAEPNISDWRRRTFGDMTSAFRFHDHKADPPVLPDTSGPLVLSRYEAANLPAPAFPGKDQKPPTQERGRRPHTRRPKGQPQPPDAAPEDPS</sequence>
<evidence type="ECO:0000256" key="8">
    <source>
        <dbReference type="SAM" id="MobiDB-lite"/>
    </source>
</evidence>
<dbReference type="Proteomes" id="UP000295680">
    <property type="component" value="Unassembled WGS sequence"/>
</dbReference>
<keyword evidence="6" id="KW-0843">Virulence</keyword>
<comment type="subcellular location">
    <subcellularLocation>
        <location evidence="1">Secreted</location>
        <location evidence="1">Cell wall</location>
    </subcellularLocation>
</comment>